<dbReference type="RefSeq" id="WP_147798305.1">
    <property type="nucleotide sequence ID" value="NZ_VPFL01000001.1"/>
</dbReference>
<keyword evidence="6" id="KW-0814">Transposable element</keyword>
<dbReference type="EMBL" id="VPFL01000001">
    <property type="protein sequence ID" value="TXF13720.1"/>
    <property type="molecule type" value="Genomic_DNA"/>
</dbReference>
<evidence type="ECO:0000313" key="7">
    <source>
        <dbReference type="EMBL" id="TXF13720.1"/>
    </source>
</evidence>
<dbReference type="NCBIfam" id="NF033543">
    <property type="entry name" value="transpos_IS256"/>
    <property type="match status" value="1"/>
</dbReference>
<evidence type="ECO:0000256" key="2">
    <source>
        <dbReference type="ARBA" id="ARBA00010961"/>
    </source>
</evidence>
<proteinExistence type="inferred from homology"/>
<dbReference type="InterPro" id="IPR001207">
    <property type="entry name" value="Transposase_mutator"/>
</dbReference>
<keyword evidence="3 6" id="KW-0815">Transposition</keyword>
<evidence type="ECO:0000256" key="3">
    <source>
        <dbReference type="ARBA" id="ARBA00022578"/>
    </source>
</evidence>
<keyword evidence="5 6" id="KW-0233">DNA recombination</keyword>
<evidence type="ECO:0000313" key="8">
    <source>
        <dbReference type="Proteomes" id="UP000321201"/>
    </source>
</evidence>
<sequence>MSKDTSKTNGCANEMGLSLEELIRRGARELIQKAIEVEVRELLAEYGNVRTLCGKAAVVRNGYLPEREILTPVGAVSVRVPKVRDRAGTGVKFNSKLVPPYVRRSARVAAALPWLYLKGISTGDMREALAILVGEGARGLSPNVVSRLKAEWAAEYGAWMKRELSACRYVYWWVDGIHTGVRAEDDARGCLLVIIGVRPDGSKELVTIGDGLRESKASWLEVLRDLKTRGLEAGPRLAVGDGALGFWAALDEVYPETRHQRCWVHKTANVLNALPKSLQAKAKADLHEIWMAPTREQAVVAFNHFIKAYGAKYPRVVEKLTRDREALLAFYDFPAEHWIHLRTTNPIESTFATVRHRTTRTKNCVSRATFLGLAFKLVQEAEKSWRRIRGVERLTELMNGMTFKDGIPAPDSPSDEQRLAA</sequence>
<dbReference type="GO" id="GO:0004803">
    <property type="term" value="F:transposase activity"/>
    <property type="evidence" value="ECO:0007669"/>
    <property type="project" value="UniProtKB-UniRule"/>
</dbReference>
<gene>
    <name evidence="7" type="ORF">FR698_01025</name>
</gene>
<dbReference type="PANTHER" id="PTHR33217:SF9">
    <property type="entry name" value="MUTATOR FAMILY TRANSPOSASE"/>
    <property type="match status" value="1"/>
</dbReference>
<dbReference type="Pfam" id="PF00872">
    <property type="entry name" value="Transposase_mut"/>
    <property type="match status" value="1"/>
</dbReference>
<comment type="similarity">
    <text evidence="2 6">Belongs to the transposase mutator family.</text>
</comment>
<dbReference type="Proteomes" id="UP000321201">
    <property type="component" value="Unassembled WGS sequence"/>
</dbReference>
<protein>
    <recommendedName>
        <fullName evidence="6">Mutator family transposase</fullName>
    </recommendedName>
</protein>
<dbReference type="InParanoid" id="A0A5C7EQF0"/>
<keyword evidence="4 6" id="KW-0238">DNA-binding</keyword>
<evidence type="ECO:0000256" key="1">
    <source>
        <dbReference type="ARBA" id="ARBA00002190"/>
    </source>
</evidence>
<evidence type="ECO:0000256" key="5">
    <source>
        <dbReference type="ARBA" id="ARBA00023172"/>
    </source>
</evidence>
<organism evidence="7 8">
    <name type="scientific">Pelomicrobium methylotrophicum</name>
    <dbReference type="NCBI Taxonomy" id="2602750"/>
    <lineage>
        <taxon>Bacteria</taxon>
        <taxon>Pseudomonadati</taxon>
        <taxon>Pseudomonadota</taxon>
        <taxon>Hydrogenophilia</taxon>
        <taxon>Hydrogenophilia incertae sedis</taxon>
        <taxon>Pelomicrobium</taxon>
    </lineage>
</organism>
<evidence type="ECO:0000256" key="6">
    <source>
        <dbReference type="RuleBase" id="RU365089"/>
    </source>
</evidence>
<keyword evidence="8" id="KW-1185">Reference proteome</keyword>
<dbReference type="PROSITE" id="PS01007">
    <property type="entry name" value="TRANSPOSASE_MUTATOR"/>
    <property type="match status" value="1"/>
</dbReference>
<dbReference type="AlphaFoldDB" id="A0A5C7EQF0"/>
<dbReference type="GO" id="GO:0006313">
    <property type="term" value="P:DNA transposition"/>
    <property type="evidence" value="ECO:0007669"/>
    <property type="project" value="UniProtKB-UniRule"/>
</dbReference>
<dbReference type="PANTHER" id="PTHR33217">
    <property type="entry name" value="TRANSPOSASE FOR INSERTION SEQUENCE ELEMENT IS1081"/>
    <property type="match status" value="1"/>
</dbReference>
<comment type="function">
    <text evidence="1 6">Required for the transposition of the insertion element.</text>
</comment>
<name>A0A5C7EQF0_9PROT</name>
<dbReference type="GO" id="GO:0003677">
    <property type="term" value="F:DNA binding"/>
    <property type="evidence" value="ECO:0007669"/>
    <property type="project" value="UniProtKB-UniRule"/>
</dbReference>
<comment type="caution">
    <text evidence="7">The sequence shown here is derived from an EMBL/GenBank/DDBJ whole genome shotgun (WGS) entry which is preliminary data.</text>
</comment>
<accession>A0A5C7EQF0</accession>
<evidence type="ECO:0000256" key="4">
    <source>
        <dbReference type="ARBA" id="ARBA00023125"/>
    </source>
</evidence>
<reference evidence="7 8" key="1">
    <citation type="submission" date="2019-08" db="EMBL/GenBank/DDBJ databases">
        <title>Pelomicrobium methylotrophicum gen. nov., sp. nov. a moderately thermophilic, facultatively anaerobic, lithoautotrophic and methylotrophic bacterium isolated from a terrestrial mud volcano.</title>
        <authorList>
            <person name="Slobodkina G.B."/>
            <person name="Merkel A.Y."/>
            <person name="Slobodkin A.I."/>
        </authorList>
    </citation>
    <scope>NUCLEOTIDE SEQUENCE [LARGE SCALE GENOMIC DNA]</scope>
    <source>
        <strain evidence="7 8">SM250</strain>
    </source>
</reference>
<dbReference type="OrthoDB" id="9779930at2"/>